<sequence length="448" mass="52471">MSFLNPFKNGREYEARLRKPFVPPSVTLKQIHDAVPKELLKPTEWISMYYVLRDIAMCSGFFYIATLIDPLAKTSYGGYVEPGWQTTSARWALWAAYWWFQGLVWGGMFCLGHDAGHGTLFNSRMLNQTVGYILHVFLLIPYSAWRSTHHAHHKATASMERDENYIPHLRSHFSLPEEKKAQAADYAEVFEETPIWTLSRMLIMQGMGWWLYLTRNTLGSKMYPPGTNHFDPWSPLFKPTQRPSIIISDLGLVAMATILYLLTRQYGLNAFMKLYFVPYLMVNHWIVMFTYLHHSDPTIPHYRRTQWSFMRGAAATVDRPLLGWMGRFFLHNISHDHVAHHFFIKAPFYNGPKITKLIRRVLQDHYNYDSTNTFYALYRSFTQCLFVEEEGDIIFYKNKHGQAARKVDERVLREINNRWDPKAQDALDEEDKPMMDEVTGEPVDVETQ</sequence>
<feature type="transmembrane region" description="Helical" evidence="2">
    <location>
        <begin position="50"/>
        <end position="71"/>
    </location>
</feature>
<evidence type="ECO:0000259" key="3">
    <source>
        <dbReference type="Pfam" id="PF00487"/>
    </source>
</evidence>
<feature type="transmembrane region" description="Helical" evidence="2">
    <location>
        <begin position="274"/>
        <end position="294"/>
    </location>
</feature>
<evidence type="ECO:0000256" key="1">
    <source>
        <dbReference type="SAM" id="MobiDB-lite"/>
    </source>
</evidence>
<feature type="transmembrane region" description="Helical" evidence="2">
    <location>
        <begin position="125"/>
        <end position="145"/>
    </location>
</feature>
<evidence type="ECO:0000313" key="4">
    <source>
        <dbReference type="EMBL" id="KZT22777.1"/>
    </source>
</evidence>
<dbReference type="STRING" id="1314782.A0A165QRH5"/>
<feature type="transmembrane region" description="Helical" evidence="2">
    <location>
        <begin position="244"/>
        <end position="262"/>
    </location>
</feature>
<dbReference type="GO" id="GO:0006629">
    <property type="term" value="P:lipid metabolic process"/>
    <property type="evidence" value="ECO:0007669"/>
    <property type="project" value="InterPro"/>
</dbReference>
<gene>
    <name evidence="4" type="ORF">NEOLEDRAFT_1180680</name>
</gene>
<proteinExistence type="predicted"/>
<accession>A0A165QRH5</accession>
<protein>
    <recommendedName>
        <fullName evidence="3">Fatty acid desaturase domain-containing protein</fullName>
    </recommendedName>
</protein>
<dbReference type="InterPro" id="IPR005804">
    <property type="entry name" value="FA_desaturase_dom"/>
</dbReference>
<feature type="region of interest" description="Disordered" evidence="1">
    <location>
        <begin position="422"/>
        <end position="448"/>
    </location>
</feature>
<evidence type="ECO:0000256" key="2">
    <source>
        <dbReference type="SAM" id="Phobius"/>
    </source>
</evidence>
<dbReference type="Pfam" id="PF00487">
    <property type="entry name" value="FA_desaturase"/>
    <property type="match status" value="1"/>
</dbReference>
<dbReference type="InParanoid" id="A0A165QRH5"/>
<keyword evidence="5" id="KW-1185">Reference proteome</keyword>
<dbReference type="OrthoDB" id="1461976at2759"/>
<feature type="domain" description="Fatty acid desaturase" evidence="3">
    <location>
        <begin position="93"/>
        <end position="367"/>
    </location>
</feature>
<dbReference type="AlphaFoldDB" id="A0A165QRH5"/>
<organism evidence="4 5">
    <name type="scientific">Neolentinus lepideus HHB14362 ss-1</name>
    <dbReference type="NCBI Taxonomy" id="1314782"/>
    <lineage>
        <taxon>Eukaryota</taxon>
        <taxon>Fungi</taxon>
        <taxon>Dikarya</taxon>
        <taxon>Basidiomycota</taxon>
        <taxon>Agaricomycotina</taxon>
        <taxon>Agaricomycetes</taxon>
        <taxon>Gloeophyllales</taxon>
        <taxon>Gloeophyllaceae</taxon>
        <taxon>Neolentinus</taxon>
    </lineage>
</organism>
<name>A0A165QRH5_9AGAM</name>
<dbReference type="GO" id="GO:0016491">
    <property type="term" value="F:oxidoreductase activity"/>
    <property type="evidence" value="ECO:0007669"/>
    <property type="project" value="InterPro"/>
</dbReference>
<dbReference type="Proteomes" id="UP000076761">
    <property type="component" value="Unassembled WGS sequence"/>
</dbReference>
<feature type="transmembrane region" description="Helical" evidence="2">
    <location>
        <begin position="91"/>
        <end position="113"/>
    </location>
</feature>
<keyword evidence="2" id="KW-0472">Membrane</keyword>
<dbReference type="InterPro" id="IPR012171">
    <property type="entry name" value="Fatty_acid_desaturase"/>
</dbReference>
<dbReference type="CDD" id="cd03507">
    <property type="entry name" value="Delta12-FADS-like"/>
    <property type="match status" value="1"/>
</dbReference>
<dbReference type="PANTHER" id="PTHR32100">
    <property type="entry name" value="OMEGA-6 FATTY ACID DESATURASE, CHLOROPLASTIC"/>
    <property type="match status" value="1"/>
</dbReference>
<keyword evidence="2" id="KW-0812">Transmembrane</keyword>
<dbReference type="EMBL" id="KV425592">
    <property type="protein sequence ID" value="KZT22777.1"/>
    <property type="molecule type" value="Genomic_DNA"/>
</dbReference>
<keyword evidence="2" id="KW-1133">Transmembrane helix</keyword>
<evidence type="ECO:0000313" key="5">
    <source>
        <dbReference type="Proteomes" id="UP000076761"/>
    </source>
</evidence>
<reference evidence="4 5" key="1">
    <citation type="journal article" date="2016" name="Mol. Biol. Evol.">
        <title>Comparative Genomics of Early-Diverging Mushroom-Forming Fungi Provides Insights into the Origins of Lignocellulose Decay Capabilities.</title>
        <authorList>
            <person name="Nagy L.G."/>
            <person name="Riley R."/>
            <person name="Tritt A."/>
            <person name="Adam C."/>
            <person name="Daum C."/>
            <person name="Floudas D."/>
            <person name="Sun H."/>
            <person name="Yadav J.S."/>
            <person name="Pangilinan J."/>
            <person name="Larsson K.H."/>
            <person name="Matsuura K."/>
            <person name="Barry K."/>
            <person name="Labutti K."/>
            <person name="Kuo R."/>
            <person name="Ohm R.A."/>
            <person name="Bhattacharya S.S."/>
            <person name="Shirouzu T."/>
            <person name="Yoshinaga Y."/>
            <person name="Martin F.M."/>
            <person name="Grigoriev I.V."/>
            <person name="Hibbett D.S."/>
        </authorList>
    </citation>
    <scope>NUCLEOTIDE SEQUENCE [LARGE SCALE GENOMIC DNA]</scope>
    <source>
        <strain evidence="4 5">HHB14362 ss-1</strain>
    </source>
</reference>